<evidence type="ECO:0000313" key="2">
    <source>
        <dbReference type="EMBL" id="KAF7345321.1"/>
    </source>
</evidence>
<proteinExistence type="predicted"/>
<comment type="caution">
    <text evidence="2">The sequence shown here is derived from an EMBL/GenBank/DDBJ whole genome shotgun (WGS) entry which is preliminary data.</text>
</comment>
<dbReference type="InterPro" id="IPR001810">
    <property type="entry name" value="F-box_dom"/>
</dbReference>
<dbReference type="EMBL" id="JACAZH010000020">
    <property type="protein sequence ID" value="KAF7345321.1"/>
    <property type="molecule type" value="Genomic_DNA"/>
</dbReference>
<protein>
    <submittedName>
        <fullName evidence="2">F-box domain-containing protein</fullName>
    </submittedName>
</protein>
<dbReference type="InterPro" id="IPR036047">
    <property type="entry name" value="F-box-like_dom_sf"/>
</dbReference>
<organism evidence="2 3">
    <name type="scientific">Mycena sanguinolenta</name>
    <dbReference type="NCBI Taxonomy" id="230812"/>
    <lineage>
        <taxon>Eukaryota</taxon>
        <taxon>Fungi</taxon>
        <taxon>Dikarya</taxon>
        <taxon>Basidiomycota</taxon>
        <taxon>Agaricomycotina</taxon>
        <taxon>Agaricomycetes</taxon>
        <taxon>Agaricomycetidae</taxon>
        <taxon>Agaricales</taxon>
        <taxon>Marasmiineae</taxon>
        <taxon>Mycenaceae</taxon>
        <taxon>Mycena</taxon>
    </lineage>
</organism>
<dbReference type="SUPFAM" id="SSF81383">
    <property type="entry name" value="F-box domain"/>
    <property type="match status" value="1"/>
</dbReference>
<dbReference type="AlphaFoldDB" id="A0A8H6XRW2"/>
<dbReference type="Pfam" id="PF12937">
    <property type="entry name" value="F-box-like"/>
    <property type="match status" value="1"/>
</dbReference>
<evidence type="ECO:0000259" key="1">
    <source>
        <dbReference type="PROSITE" id="PS50181"/>
    </source>
</evidence>
<evidence type="ECO:0000313" key="3">
    <source>
        <dbReference type="Proteomes" id="UP000623467"/>
    </source>
</evidence>
<feature type="domain" description="F-box" evidence="1">
    <location>
        <begin position="14"/>
        <end position="60"/>
    </location>
</feature>
<dbReference type="PROSITE" id="PS50181">
    <property type="entry name" value="FBOX"/>
    <property type="match status" value="1"/>
</dbReference>
<dbReference type="SMART" id="SM00256">
    <property type="entry name" value="FBOX"/>
    <property type="match status" value="1"/>
</dbReference>
<dbReference type="OrthoDB" id="2688364at2759"/>
<gene>
    <name evidence="2" type="ORF">MSAN_01909000</name>
</gene>
<accession>A0A8H6XRW2</accession>
<sequence>MESVRVEDETNFPVGRFSALPAEILIAIVGFLSPYDILALRTVSKLMSSVARERGVWIEALRYLCIQYDIYPSSFRFPEMSLDELEHAATAWRRFSAHLRSEFSLHRQVWPHSIQNLEPRDMGEEFENMRFIPGGRFLVTTDKTTLKLWDLGNLTNFSTGDAIASLEIAGATGVKSLRTRASHSSPDALVIVSTTGSDFRVHVFTIFPVAPNPEFTPYASPLILSTFDDHFPFVLGANSSHVILETPSSRVLWDFIHDAWVGWPHEPTRLDDTVYLCNNNIVTIHADEAQLYVTPLPGVFPRSVFALPPKLNSPDLSQRYPLCRFNQSVLNWCLSGMTLVFHGRENITVDKPLHIDILSREYDKVVITHHALVPNTSSNTNESDTSGPYMLPTPRGEPHGRCIYFVAHPAR</sequence>
<keyword evidence="3" id="KW-1185">Reference proteome</keyword>
<dbReference type="Gene3D" id="1.20.1280.50">
    <property type="match status" value="1"/>
</dbReference>
<reference evidence="2" key="1">
    <citation type="submission" date="2020-05" db="EMBL/GenBank/DDBJ databases">
        <title>Mycena genomes resolve the evolution of fungal bioluminescence.</title>
        <authorList>
            <person name="Tsai I.J."/>
        </authorList>
    </citation>
    <scope>NUCLEOTIDE SEQUENCE</scope>
    <source>
        <strain evidence="2">160909Yilan</strain>
    </source>
</reference>
<name>A0A8H6XRW2_9AGAR</name>
<dbReference type="Proteomes" id="UP000623467">
    <property type="component" value="Unassembled WGS sequence"/>
</dbReference>